<proteinExistence type="predicted"/>
<sequence>MGGNGGSGFGVRGSGFGIRDSDYWKSFARQSAGAFAVIPAKAGIRRLQRHAAMKPWIPAFAGMTFWRERRLLWDDVLAGAPVVEG</sequence>
<reference evidence="1 2" key="1">
    <citation type="submission" date="2018-10" db="EMBL/GenBank/DDBJ databases">
        <title>The genome of Lysobacter enzymogenes OH11.</title>
        <authorList>
            <person name="Liu F."/>
            <person name="Zhao Y."/>
            <person name="Qian G."/>
            <person name="Chen Y."/>
            <person name="Xu H."/>
        </authorList>
    </citation>
    <scope>NUCLEOTIDE SEQUENCE [LARGE SCALE GENOMIC DNA]</scope>
    <source>
        <strain evidence="1 2">OH11</strain>
    </source>
</reference>
<evidence type="ECO:0000313" key="1">
    <source>
        <dbReference type="EMBL" id="ROU08878.1"/>
    </source>
</evidence>
<evidence type="ECO:0000313" key="2">
    <source>
        <dbReference type="Proteomes" id="UP000275910"/>
    </source>
</evidence>
<organism evidence="1 2">
    <name type="scientific">Lysobacter enzymogenes</name>
    <dbReference type="NCBI Taxonomy" id="69"/>
    <lineage>
        <taxon>Bacteria</taxon>
        <taxon>Pseudomonadati</taxon>
        <taxon>Pseudomonadota</taxon>
        <taxon>Gammaproteobacteria</taxon>
        <taxon>Lysobacterales</taxon>
        <taxon>Lysobacteraceae</taxon>
        <taxon>Lysobacter</taxon>
    </lineage>
</organism>
<comment type="caution">
    <text evidence="1">The sequence shown here is derived from an EMBL/GenBank/DDBJ whole genome shotgun (WGS) entry which is preliminary data.</text>
</comment>
<protein>
    <submittedName>
        <fullName evidence="1">Uncharacterized protein</fullName>
    </submittedName>
</protein>
<dbReference type="Proteomes" id="UP000275910">
    <property type="component" value="Unassembled WGS sequence"/>
</dbReference>
<gene>
    <name evidence="1" type="ORF">D9T17_01965</name>
</gene>
<accession>A0A3N2RN63</accession>
<dbReference type="EMBL" id="RCTY01000006">
    <property type="protein sequence ID" value="ROU08878.1"/>
    <property type="molecule type" value="Genomic_DNA"/>
</dbReference>
<dbReference type="AlphaFoldDB" id="A0A3N2RN63"/>
<name>A0A3N2RN63_LYSEN</name>